<name>A0ABR9M492_9ACTN</name>
<dbReference type="Pfam" id="PF04149">
    <property type="entry name" value="DUF397"/>
    <property type="match status" value="1"/>
</dbReference>
<reference evidence="3 4" key="1">
    <citation type="submission" date="2020-10" db="EMBL/GenBank/DDBJ databases">
        <title>Sequencing the genomes of 1000 actinobacteria strains.</title>
        <authorList>
            <person name="Klenk H.-P."/>
        </authorList>
    </citation>
    <scope>NUCLEOTIDE SEQUENCE [LARGE SCALE GENOMIC DNA]</scope>
    <source>
        <strain evidence="3 4">DSM 43173</strain>
    </source>
</reference>
<proteinExistence type="predicted"/>
<protein>
    <recommendedName>
        <fullName evidence="2">DUF397 domain-containing protein</fullName>
    </recommendedName>
</protein>
<feature type="domain" description="DUF397" evidence="2">
    <location>
        <begin position="16"/>
        <end position="86"/>
    </location>
</feature>
<sequence>MNHGKDDDPTQQDRVAWRKSSFSNGTGGNCVEVALLAACRDGVEYQAFGAEHKAGLGPLVAIRDSKNPDGPKLYFTRSEFAAFRHAIVAGEFDDLG</sequence>
<comment type="caution">
    <text evidence="3">The sequence shown here is derived from an EMBL/GenBank/DDBJ whole genome shotgun (WGS) entry which is preliminary data.</text>
</comment>
<evidence type="ECO:0000313" key="4">
    <source>
        <dbReference type="Proteomes" id="UP000633509"/>
    </source>
</evidence>
<organism evidence="3 4">
    <name type="scientific">Nonomuraea angiospora</name>
    <dbReference type="NCBI Taxonomy" id="46172"/>
    <lineage>
        <taxon>Bacteria</taxon>
        <taxon>Bacillati</taxon>
        <taxon>Actinomycetota</taxon>
        <taxon>Actinomycetes</taxon>
        <taxon>Streptosporangiales</taxon>
        <taxon>Streptosporangiaceae</taxon>
        <taxon>Nonomuraea</taxon>
    </lineage>
</organism>
<keyword evidence="4" id="KW-1185">Reference proteome</keyword>
<feature type="region of interest" description="Disordered" evidence="1">
    <location>
        <begin position="1"/>
        <end position="27"/>
    </location>
</feature>
<dbReference type="EMBL" id="JADBEK010000001">
    <property type="protein sequence ID" value="MBE1587338.1"/>
    <property type="molecule type" value="Genomic_DNA"/>
</dbReference>
<gene>
    <name evidence="3" type="ORF">H4W80_005596</name>
</gene>
<dbReference type="RefSeq" id="WP_192787745.1">
    <property type="nucleotide sequence ID" value="NZ_JADBEK010000001.1"/>
</dbReference>
<dbReference type="InterPro" id="IPR007278">
    <property type="entry name" value="DUF397"/>
</dbReference>
<dbReference type="Proteomes" id="UP000633509">
    <property type="component" value="Unassembled WGS sequence"/>
</dbReference>
<evidence type="ECO:0000256" key="1">
    <source>
        <dbReference type="SAM" id="MobiDB-lite"/>
    </source>
</evidence>
<evidence type="ECO:0000313" key="3">
    <source>
        <dbReference type="EMBL" id="MBE1587338.1"/>
    </source>
</evidence>
<accession>A0ABR9M492</accession>
<evidence type="ECO:0000259" key="2">
    <source>
        <dbReference type="Pfam" id="PF04149"/>
    </source>
</evidence>